<dbReference type="PROSITE" id="PS51898">
    <property type="entry name" value="TYR_RECOMBINASE"/>
    <property type="match status" value="1"/>
</dbReference>
<comment type="similarity">
    <text evidence="1">Belongs to the 'phage' integrase family.</text>
</comment>
<reference evidence="6 7" key="1">
    <citation type="submission" date="2019-10" db="EMBL/GenBank/DDBJ databases">
        <title>Taxonomy of Antarctic Massilia spp.: description of Massilia rubra sp. nov., Massilia aquatica sp. nov., Massilia mucilaginosa sp. nov., Massilia frigida sp. nov. isolated from streams, lakes and regoliths.</title>
        <authorList>
            <person name="Holochova P."/>
            <person name="Sedlacek I."/>
            <person name="Kralova S."/>
            <person name="Maslanova I."/>
            <person name="Busse H.-J."/>
            <person name="Stankova E."/>
            <person name="Vrbovska V."/>
            <person name="Kovarovic V."/>
            <person name="Bartak M."/>
            <person name="Svec P."/>
            <person name="Pantucek R."/>
        </authorList>
    </citation>
    <scope>NUCLEOTIDE SEQUENCE [LARGE SCALE GENOMIC DNA]</scope>
    <source>
        <strain evidence="6 7">CCM 8695</strain>
    </source>
</reference>
<dbReference type="SUPFAM" id="SSF56349">
    <property type="entry name" value="DNA breaking-rejoining enzymes"/>
    <property type="match status" value="1"/>
</dbReference>
<organism evidence="6 7">
    <name type="scientific">Massilia frigida</name>
    <dbReference type="NCBI Taxonomy" id="2609281"/>
    <lineage>
        <taxon>Bacteria</taxon>
        <taxon>Pseudomonadati</taxon>
        <taxon>Pseudomonadota</taxon>
        <taxon>Betaproteobacteria</taxon>
        <taxon>Burkholderiales</taxon>
        <taxon>Oxalobacteraceae</taxon>
        <taxon>Telluria group</taxon>
        <taxon>Massilia</taxon>
    </lineage>
</organism>
<keyword evidence="3" id="KW-0238">DNA-binding</keyword>
<dbReference type="Pfam" id="PF20172">
    <property type="entry name" value="DUF6538"/>
    <property type="match status" value="1"/>
</dbReference>
<comment type="caution">
    <text evidence="6">The sequence shown here is derived from an EMBL/GenBank/DDBJ whole genome shotgun (WGS) entry which is preliminary data.</text>
</comment>
<dbReference type="Proteomes" id="UP000621455">
    <property type="component" value="Unassembled WGS sequence"/>
</dbReference>
<dbReference type="CDD" id="cd01184">
    <property type="entry name" value="INT_C_like_1"/>
    <property type="match status" value="1"/>
</dbReference>
<dbReference type="EMBL" id="WHJG01000023">
    <property type="protein sequence ID" value="NHZ81565.1"/>
    <property type="molecule type" value="Genomic_DNA"/>
</dbReference>
<evidence type="ECO:0000313" key="7">
    <source>
        <dbReference type="Proteomes" id="UP000621455"/>
    </source>
</evidence>
<dbReference type="InterPro" id="IPR046668">
    <property type="entry name" value="DUF6538"/>
</dbReference>
<evidence type="ECO:0000256" key="1">
    <source>
        <dbReference type="ARBA" id="ARBA00008857"/>
    </source>
</evidence>
<feature type="domain" description="Tyr recombinase" evidence="5">
    <location>
        <begin position="312"/>
        <end position="520"/>
    </location>
</feature>
<dbReference type="PANTHER" id="PTHR30349:SF41">
    <property type="entry name" value="INTEGRASE_RECOMBINASE PROTEIN MJ0367-RELATED"/>
    <property type="match status" value="1"/>
</dbReference>
<evidence type="ECO:0000256" key="3">
    <source>
        <dbReference type="ARBA" id="ARBA00023125"/>
    </source>
</evidence>
<keyword evidence="2" id="KW-0229">DNA integration</keyword>
<dbReference type="InterPro" id="IPR013762">
    <property type="entry name" value="Integrase-like_cat_sf"/>
</dbReference>
<accession>A0ABX0NJE3</accession>
<evidence type="ECO:0000256" key="4">
    <source>
        <dbReference type="ARBA" id="ARBA00023172"/>
    </source>
</evidence>
<evidence type="ECO:0000256" key="2">
    <source>
        <dbReference type="ARBA" id="ARBA00022908"/>
    </source>
</evidence>
<keyword evidence="7" id="KW-1185">Reference proteome</keyword>
<dbReference type="RefSeq" id="WP_167088895.1">
    <property type="nucleotide sequence ID" value="NZ_WHJG01000023.1"/>
</dbReference>
<gene>
    <name evidence="6" type="ORF">F2P44_20125</name>
</gene>
<evidence type="ECO:0000259" key="5">
    <source>
        <dbReference type="PROSITE" id="PS51898"/>
    </source>
</evidence>
<protein>
    <submittedName>
        <fullName evidence="6">Tyrosine-type recombinase/integrase</fullName>
    </submittedName>
</protein>
<sequence length="551" mass="62100">MLLPSHLRRSRHGIFYFRIILPTSIARAIGQTEVVRSLGIRCPRHARITGYQIWSQISPFLTKLDQLMTIDPKSINPNDVKKLIVEGLQIGADGSFSATRIETSSDPRVADQEMKTLLAMAQARREAERADGVSPEARARLEDEARKLKAEISEMLAKPDMPTQPLPPRPAKLQEAFDGYMLTKKGIAPSTKKSYTESFELFATMVGGKQRMVHEIDESEFMEFVEALAHVPLHANKRGHQIKTSKEMLASPPAGTGPNGELIELETLAAESANSIRTNILGFMDIAIRSGRRLGANPMERTLRHSDGEEEGGAEAFTETELKTIFDPASFGSAKRPTQFWPALLALYTGARLNELACLGLDDFIEEQGIPCIAIRHIPRKKPLSIQSKRKVPDARRTKNKVSRRLVPLHPDLYEIGIQDYIDDMRSIGATRFFPTLPLDSRGKRERNLSRDGNDYLRKIGVHIHRMKVMHSFRDTVCDMLGVSDMDEVQADQWTGHKNQSVKGKHYRSTVAIKLQAQYGFKALYYPFIDIEKIKYIKGCWNTWTTKHLAA</sequence>
<dbReference type="InterPro" id="IPR002104">
    <property type="entry name" value="Integrase_catalytic"/>
</dbReference>
<dbReference type="Gene3D" id="1.10.443.10">
    <property type="entry name" value="Intergrase catalytic core"/>
    <property type="match status" value="1"/>
</dbReference>
<evidence type="ECO:0000313" key="6">
    <source>
        <dbReference type="EMBL" id="NHZ81565.1"/>
    </source>
</evidence>
<keyword evidence="4" id="KW-0233">DNA recombination</keyword>
<dbReference type="PANTHER" id="PTHR30349">
    <property type="entry name" value="PHAGE INTEGRASE-RELATED"/>
    <property type="match status" value="1"/>
</dbReference>
<name>A0ABX0NJE3_9BURK</name>
<proteinExistence type="inferred from homology"/>
<dbReference type="InterPro" id="IPR011010">
    <property type="entry name" value="DNA_brk_join_enz"/>
</dbReference>
<dbReference type="InterPro" id="IPR050090">
    <property type="entry name" value="Tyrosine_recombinase_XerCD"/>
</dbReference>